<dbReference type="PROSITE" id="PS50088">
    <property type="entry name" value="ANK_REPEAT"/>
    <property type="match status" value="4"/>
</dbReference>
<dbReference type="Pfam" id="PF13857">
    <property type="entry name" value="Ank_5"/>
    <property type="match status" value="1"/>
</dbReference>
<evidence type="ECO:0000256" key="2">
    <source>
        <dbReference type="ARBA" id="ARBA00023043"/>
    </source>
</evidence>
<accession>A0A6J8DPH9</accession>
<dbReference type="Pfam" id="PF00023">
    <property type="entry name" value="Ank"/>
    <property type="match status" value="2"/>
</dbReference>
<dbReference type="EMBL" id="CACVKT020007648">
    <property type="protein sequence ID" value="CAC5409865.1"/>
    <property type="molecule type" value="Genomic_DNA"/>
</dbReference>
<dbReference type="PANTHER" id="PTHR24198:SF165">
    <property type="entry name" value="ANKYRIN REPEAT-CONTAINING PROTEIN-RELATED"/>
    <property type="match status" value="1"/>
</dbReference>
<dbReference type="PROSITE" id="PS50297">
    <property type="entry name" value="ANK_REP_REGION"/>
    <property type="match status" value="3"/>
</dbReference>
<dbReference type="SMART" id="SM00248">
    <property type="entry name" value="ANK"/>
    <property type="match status" value="10"/>
</dbReference>
<feature type="repeat" description="ANK" evidence="3">
    <location>
        <begin position="543"/>
        <end position="585"/>
    </location>
</feature>
<protein>
    <submittedName>
        <fullName evidence="4">Uncharacterized protein</fullName>
    </submittedName>
</protein>
<dbReference type="AlphaFoldDB" id="A0A6J8DPH9"/>
<name>A0A6J8DPH9_MYTCO</name>
<evidence type="ECO:0000256" key="3">
    <source>
        <dbReference type="PROSITE-ProRule" id="PRU00023"/>
    </source>
</evidence>
<dbReference type="InterPro" id="IPR036770">
    <property type="entry name" value="Ankyrin_rpt-contain_sf"/>
</dbReference>
<evidence type="ECO:0000256" key="1">
    <source>
        <dbReference type="ARBA" id="ARBA00022737"/>
    </source>
</evidence>
<dbReference type="Proteomes" id="UP000507470">
    <property type="component" value="Unassembled WGS sequence"/>
</dbReference>
<reference evidence="4 5" key="1">
    <citation type="submission" date="2020-06" db="EMBL/GenBank/DDBJ databases">
        <authorList>
            <person name="Li R."/>
            <person name="Bekaert M."/>
        </authorList>
    </citation>
    <scope>NUCLEOTIDE SEQUENCE [LARGE SCALE GENOMIC DNA]</scope>
    <source>
        <strain evidence="5">wild</strain>
    </source>
</reference>
<dbReference type="OrthoDB" id="6052594at2759"/>
<dbReference type="PANTHER" id="PTHR24198">
    <property type="entry name" value="ANKYRIN REPEAT AND PROTEIN KINASE DOMAIN-CONTAINING PROTEIN"/>
    <property type="match status" value="1"/>
</dbReference>
<proteinExistence type="predicted"/>
<feature type="repeat" description="ANK" evidence="3">
    <location>
        <begin position="586"/>
        <end position="618"/>
    </location>
</feature>
<keyword evidence="1" id="KW-0677">Repeat</keyword>
<dbReference type="SUPFAM" id="SSF48403">
    <property type="entry name" value="Ankyrin repeat"/>
    <property type="match status" value="2"/>
</dbReference>
<keyword evidence="2 3" id="KW-0040">ANK repeat</keyword>
<dbReference type="Gene3D" id="3.30.460.90">
    <property type="match status" value="1"/>
</dbReference>
<dbReference type="InterPro" id="IPR002110">
    <property type="entry name" value="Ankyrin_rpt"/>
</dbReference>
<feature type="repeat" description="ANK" evidence="3">
    <location>
        <begin position="510"/>
        <end position="542"/>
    </location>
</feature>
<dbReference type="Pfam" id="PF12796">
    <property type="entry name" value="Ank_2"/>
    <property type="match status" value="1"/>
</dbReference>
<evidence type="ECO:0000313" key="5">
    <source>
        <dbReference type="Proteomes" id="UP000507470"/>
    </source>
</evidence>
<evidence type="ECO:0000313" key="4">
    <source>
        <dbReference type="EMBL" id="CAC5409865.1"/>
    </source>
</evidence>
<dbReference type="Gene3D" id="1.25.40.20">
    <property type="entry name" value="Ankyrin repeat-containing domain"/>
    <property type="match status" value="3"/>
</dbReference>
<keyword evidence="5" id="KW-1185">Reference proteome</keyword>
<sequence length="1093" mass="123591">MVYKLTLRPDAKPDVPVPDTDNFKDGEKLSIPTRRGAFEKRRKAEFTSGAVTLVQFTSGAVTLVQCTSGAVTLVQFTSGAVTLVQCTSGAVTLVQCTSGAVTLVQFTSEMESSIKENVRNNDKVFAAVLESDIEILESIVADESVSVLEKKTKEGWTPLHVAVIFSKECAVNFLLDHGCNVHVQDIDLKTPLHWAAYKNVSLQIFEKILHVALKTEGALETNDVLGRTPLHYVCMNKPACDEEEIISNFCIDIVEKIHLLLSFVGDIDSMDNEGNTSLHLLCCYIHNCVQSEVVDHKLIPGELKELKSKSLCGFITEMFMNKKANICLPNEYKITPFHLACKFLCVEMINVMLYQHSVSTSVMDICDTPPMSMVFSHAPCTCKSLPYNMQQSDWFYLSDHKSRFEDSLRPVLKHMKLYINKTKRVSGSTALHLAVLDMKCSSNVVKGLLEYAKADPNARNFLGKTPLHYLIRGEIISVPGMMKDVMQKNWQNKLALLFKHGANIECQDVFGFSPLHDASLCCDVDFVTCLIENNANVSIRNKHGATPFHLLAINTRKELDTDLNDFSTALDILLKAGANINDQDLYGSSALHYAVYGGNKTIALKLLEKGIDDGLKDVEGMTASDLCLLVNRVEFKNFLAEGVIHFDDKLDVFLETVHINDVSKWLTCNIAKMTLNDEKILHLLHSSQNSSLSNKVSENIILRQLLDLMKSMFIEVERRDKRFKISIELSGSTREGTKVDAPDEFDILCFLDNFESLCDVEEIRETYYVQCRDKEGERNQSYNEFFNENGLLMGNRIAKLFYLLLKECLGIPSVWKFAPGLSADNVNFEFPSAEDFPSILCLHFLYTDAKYKEMPLSCDIVPVIRQRRWWPSFSKKDGRLNTESIIENGCMVMCRPTKQVMLSGEIVTFLTHFKVSVYLAEFCIMQSLPKAVVDAYKLAKILLKQKHLYPPLTDISQQEMSSNEEQGIDLFLSAIHPMMGMFSKRNMITSYELKNALFYELDSETNLPCLQNKDNLDIKMTREWTVRIFKRVHSFIENGCFQPYFMQTLSIFPVPCKNSLNNIECIFCNMIVAMLDGSLKENDINMKSKKPCE</sequence>
<feature type="repeat" description="ANK" evidence="3">
    <location>
        <begin position="154"/>
        <end position="186"/>
    </location>
</feature>
<organism evidence="4 5">
    <name type="scientific">Mytilus coruscus</name>
    <name type="common">Sea mussel</name>
    <dbReference type="NCBI Taxonomy" id="42192"/>
    <lineage>
        <taxon>Eukaryota</taxon>
        <taxon>Metazoa</taxon>
        <taxon>Spiralia</taxon>
        <taxon>Lophotrochozoa</taxon>
        <taxon>Mollusca</taxon>
        <taxon>Bivalvia</taxon>
        <taxon>Autobranchia</taxon>
        <taxon>Pteriomorphia</taxon>
        <taxon>Mytilida</taxon>
        <taxon>Mytiloidea</taxon>
        <taxon>Mytilidae</taxon>
        <taxon>Mytilinae</taxon>
        <taxon>Mytilus</taxon>
    </lineage>
</organism>
<gene>
    <name evidence="4" type="ORF">MCOR_43099</name>
</gene>